<protein>
    <submittedName>
        <fullName evidence="1">Uncharacterized protein</fullName>
    </submittedName>
</protein>
<dbReference type="AlphaFoldDB" id="A0A679JBC6"/>
<dbReference type="EMBL" id="LR743510">
    <property type="protein sequence ID" value="CAA2136861.1"/>
    <property type="molecule type" value="Genomic_DNA"/>
</dbReference>
<sequence length="48" mass="5233">MLIELDRVHVAASHQVADKVLRTQVTGSLHIMRGKSVQAKAGTTLFDC</sequence>
<reference evidence="1" key="1">
    <citation type="submission" date="2019-12" db="EMBL/GenBank/DDBJ databases">
        <authorList>
            <person name="Cremers G."/>
        </authorList>
    </citation>
    <scope>NUCLEOTIDE SEQUENCE</scope>
    <source>
        <strain evidence="1">Mbul2</strain>
        <plasmid evidence="1">1</plasmid>
    </source>
</reference>
<proteinExistence type="predicted"/>
<gene>
    <name evidence="1" type="ORF">MBLL_00374</name>
</gene>
<keyword evidence="1" id="KW-0614">Plasmid</keyword>
<accession>A0A679JBC6</accession>
<evidence type="ECO:0000313" key="1">
    <source>
        <dbReference type="EMBL" id="CAA2136861.1"/>
    </source>
</evidence>
<name>A0A679JBC6_9HYPH</name>
<geneLocation type="plasmid" evidence="1">
    <name>1</name>
</geneLocation>
<organism evidence="1">
    <name type="scientific">Methylobacterium bullatum</name>
    <dbReference type="NCBI Taxonomy" id="570505"/>
    <lineage>
        <taxon>Bacteria</taxon>
        <taxon>Pseudomonadati</taxon>
        <taxon>Pseudomonadota</taxon>
        <taxon>Alphaproteobacteria</taxon>
        <taxon>Hyphomicrobiales</taxon>
        <taxon>Methylobacteriaceae</taxon>
        <taxon>Methylobacterium</taxon>
    </lineage>
</organism>